<evidence type="ECO:0000256" key="4">
    <source>
        <dbReference type="ARBA" id="ARBA00021659"/>
    </source>
</evidence>
<feature type="region of interest" description="Disordered" evidence="11">
    <location>
        <begin position="449"/>
        <end position="926"/>
    </location>
</feature>
<dbReference type="InterPro" id="IPR024298">
    <property type="entry name" value="Sec16_Sec23-bd"/>
</dbReference>
<dbReference type="Proteomes" id="UP000650833">
    <property type="component" value="Unassembled WGS sequence"/>
</dbReference>
<comment type="function">
    <text evidence="8">Involved in the initiation of assembly of the COPII coat required for the formation of transport vesicles from the endoplasmic reticulum (ER) and the selection of cargo molecules. Also involved in autophagy.</text>
</comment>
<feature type="compositionally biased region" description="Polar residues" evidence="11">
    <location>
        <begin position="288"/>
        <end position="317"/>
    </location>
</feature>
<organism evidence="13 14">
    <name type="scientific">Mucor plumbeus</name>
    <dbReference type="NCBI Taxonomy" id="97098"/>
    <lineage>
        <taxon>Eukaryota</taxon>
        <taxon>Fungi</taxon>
        <taxon>Fungi incertae sedis</taxon>
        <taxon>Mucoromycota</taxon>
        <taxon>Mucoromycotina</taxon>
        <taxon>Mucoromycetes</taxon>
        <taxon>Mucorales</taxon>
        <taxon>Mucorineae</taxon>
        <taxon>Mucoraceae</taxon>
        <taxon>Mucor</taxon>
    </lineage>
</organism>
<keyword evidence="6" id="KW-0256">Endoplasmic reticulum</keyword>
<feature type="compositionally biased region" description="Pro residues" evidence="11">
    <location>
        <begin position="450"/>
        <end position="476"/>
    </location>
</feature>
<feature type="compositionally biased region" description="Acidic residues" evidence="11">
    <location>
        <begin position="531"/>
        <end position="540"/>
    </location>
</feature>
<evidence type="ECO:0000256" key="8">
    <source>
        <dbReference type="ARBA" id="ARBA00024687"/>
    </source>
</evidence>
<feature type="compositionally biased region" description="Polar residues" evidence="11">
    <location>
        <begin position="649"/>
        <end position="684"/>
    </location>
</feature>
<evidence type="ECO:0000256" key="2">
    <source>
        <dbReference type="ARBA" id="ARBA00005927"/>
    </source>
</evidence>
<feature type="compositionally biased region" description="Basic and acidic residues" evidence="11">
    <location>
        <begin position="36"/>
        <end position="55"/>
    </location>
</feature>
<dbReference type="GO" id="GO:0012507">
    <property type="term" value="C:ER to Golgi transport vesicle membrane"/>
    <property type="evidence" value="ECO:0007669"/>
    <property type="project" value="TreeGrafter"/>
</dbReference>
<dbReference type="EMBL" id="JAEPRC010000291">
    <property type="protein sequence ID" value="KAG2201173.1"/>
    <property type="molecule type" value="Genomic_DNA"/>
</dbReference>
<accession>A0A8H7V2P8</accession>
<feature type="region of interest" description="Disordered" evidence="11">
    <location>
        <begin position="1"/>
        <end position="190"/>
    </location>
</feature>
<feature type="compositionally biased region" description="Polar residues" evidence="11">
    <location>
        <begin position="772"/>
        <end position="821"/>
    </location>
</feature>
<name>A0A8H7V2P8_9FUNG</name>
<keyword evidence="7" id="KW-0931">ER-Golgi transport</keyword>
<feature type="region of interest" description="Disordered" evidence="11">
    <location>
        <begin position="1513"/>
        <end position="1639"/>
    </location>
</feature>
<comment type="similarity">
    <text evidence="2">Belongs to the SEC16 family.</text>
</comment>
<comment type="subcellular location">
    <subcellularLocation>
        <location evidence="1">Endoplasmic reticulum</location>
    </subcellularLocation>
</comment>
<feature type="region of interest" description="Disordered" evidence="11">
    <location>
        <begin position="1684"/>
        <end position="1781"/>
    </location>
</feature>
<feature type="compositionally biased region" description="Polar residues" evidence="11">
    <location>
        <begin position="178"/>
        <end position="189"/>
    </location>
</feature>
<gene>
    <name evidence="13" type="ORF">INT46_001140</name>
</gene>
<dbReference type="GO" id="GO:0016192">
    <property type="term" value="P:vesicle-mediated transport"/>
    <property type="evidence" value="ECO:0007669"/>
    <property type="project" value="UniProtKB-KW"/>
</dbReference>
<feature type="domain" description="Sec16 Sec23-binding" evidence="12">
    <location>
        <begin position="1131"/>
        <end position="1395"/>
    </location>
</feature>
<dbReference type="Gene3D" id="1.25.40.1030">
    <property type="match status" value="1"/>
</dbReference>
<feature type="compositionally biased region" description="Low complexity" evidence="11">
    <location>
        <begin position="130"/>
        <end position="141"/>
    </location>
</feature>
<evidence type="ECO:0000256" key="9">
    <source>
        <dbReference type="ARBA" id="ARBA00030650"/>
    </source>
</evidence>
<feature type="region of interest" description="Disordered" evidence="11">
    <location>
        <begin position="249"/>
        <end position="268"/>
    </location>
</feature>
<feature type="compositionally biased region" description="Polar residues" evidence="11">
    <location>
        <begin position="1533"/>
        <end position="1569"/>
    </location>
</feature>
<feature type="compositionally biased region" description="Basic and acidic residues" evidence="11">
    <location>
        <begin position="576"/>
        <end position="593"/>
    </location>
</feature>
<dbReference type="GO" id="GO:0070971">
    <property type="term" value="C:endoplasmic reticulum exit site"/>
    <property type="evidence" value="ECO:0007669"/>
    <property type="project" value="TreeGrafter"/>
</dbReference>
<feature type="compositionally biased region" description="Polar residues" evidence="11">
    <location>
        <begin position="729"/>
        <end position="763"/>
    </location>
</feature>
<feature type="compositionally biased region" description="Basic and acidic residues" evidence="11">
    <location>
        <begin position="1596"/>
        <end position="1627"/>
    </location>
</feature>
<dbReference type="OrthoDB" id="2288214at2759"/>
<keyword evidence="5" id="KW-0813">Transport</keyword>
<dbReference type="GO" id="GO:0007030">
    <property type="term" value="P:Golgi organization"/>
    <property type="evidence" value="ECO:0007669"/>
    <property type="project" value="TreeGrafter"/>
</dbReference>
<feature type="compositionally biased region" description="Polar residues" evidence="11">
    <location>
        <begin position="828"/>
        <end position="852"/>
    </location>
</feature>
<feature type="compositionally biased region" description="Polar residues" evidence="11">
    <location>
        <begin position="65"/>
        <end position="96"/>
    </location>
</feature>
<proteinExistence type="inferred from homology"/>
<comment type="caution">
    <text evidence="13">The sequence shown here is derived from an EMBL/GenBank/DDBJ whole genome shotgun (WGS) entry which is preliminary data.</text>
</comment>
<feature type="compositionally biased region" description="Pro residues" evidence="11">
    <location>
        <begin position="1690"/>
        <end position="1709"/>
    </location>
</feature>
<evidence type="ECO:0000256" key="1">
    <source>
        <dbReference type="ARBA" id="ARBA00004240"/>
    </source>
</evidence>
<dbReference type="PANTHER" id="PTHR13402:SF6">
    <property type="entry name" value="SECRETORY 16, ISOFORM I"/>
    <property type="match status" value="1"/>
</dbReference>
<feature type="compositionally biased region" description="Pro residues" evidence="11">
    <location>
        <begin position="487"/>
        <end position="502"/>
    </location>
</feature>
<evidence type="ECO:0000256" key="6">
    <source>
        <dbReference type="ARBA" id="ARBA00022824"/>
    </source>
</evidence>
<evidence type="ECO:0000313" key="13">
    <source>
        <dbReference type="EMBL" id="KAG2201173.1"/>
    </source>
</evidence>
<evidence type="ECO:0000259" key="12">
    <source>
        <dbReference type="Pfam" id="PF12931"/>
    </source>
</evidence>
<feature type="compositionally biased region" description="Polar residues" evidence="11">
    <location>
        <begin position="900"/>
        <end position="911"/>
    </location>
</feature>
<evidence type="ECO:0000256" key="7">
    <source>
        <dbReference type="ARBA" id="ARBA00022892"/>
    </source>
</evidence>
<dbReference type="Pfam" id="PF12931">
    <property type="entry name" value="TPR_Sec16"/>
    <property type="match status" value="1"/>
</dbReference>
<feature type="compositionally biased region" description="Polar residues" evidence="11">
    <location>
        <begin position="142"/>
        <end position="162"/>
    </location>
</feature>
<reference evidence="13" key="1">
    <citation type="submission" date="2020-12" db="EMBL/GenBank/DDBJ databases">
        <title>Metabolic potential, ecology and presence of endohyphal bacteria is reflected in genomic diversity of Mucoromycotina.</title>
        <authorList>
            <person name="Muszewska A."/>
            <person name="Okrasinska A."/>
            <person name="Steczkiewicz K."/>
            <person name="Drgas O."/>
            <person name="Orlowska M."/>
            <person name="Perlinska-Lenart U."/>
            <person name="Aleksandrzak-Piekarczyk T."/>
            <person name="Szatraj K."/>
            <person name="Zielenkiewicz U."/>
            <person name="Pilsyk S."/>
            <person name="Malc E."/>
            <person name="Mieczkowski P."/>
            <person name="Kruszewska J.S."/>
            <person name="Biernat P."/>
            <person name="Pawlowska J."/>
        </authorList>
    </citation>
    <scope>NUCLEOTIDE SEQUENCE</scope>
    <source>
        <strain evidence="13">CBS 226.32</strain>
    </source>
</reference>
<evidence type="ECO:0000256" key="11">
    <source>
        <dbReference type="SAM" id="MobiDB-lite"/>
    </source>
</evidence>
<feature type="compositionally biased region" description="Low complexity" evidence="11">
    <location>
        <begin position="1516"/>
        <end position="1525"/>
    </location>
</feature>
<evidence type="ECO:0000313" key="14">
    <source>
        <dbReference type="Proteomes" id="UP000650833"/>
    </source>
</evidence>
<dbReference type="GO" id="GO:0070973">
    <property type="term" value="P:protein localization to endoplasmic reticulum exit site"/>
    <property type="evidence" value="ECO:0007669"/>
    <property type="project" value="TreeGrafter"/>
</dbReference>
<keyword evidence="14" id="KW-1185">Reference proteome</keyword>
<evidence type="ECO:0000256" key="5">
    <source>
        <dbReference type="ARBA" id="ARBA00022448"/>
    </source>
</evidence>
<dbReference type="PANTHER" id="PTHR13402">
    <property type="entry name" value="RGPR-RELATED"/>
    <property type="match status" value="1"/>
</dbReference>
<feature type="compositionally biased region" description="Basic and acidic residues" evidence="11">
    <location>
        <begin position="711"/>
        <end position="728"/>
    </location>
</feature>
<sequence>MASHKEEPNTSSLFGDSTGDDPFSQLQQQHPVSEPVPKKDEIQDKQPAVTEEHQPKTVAGDASSLFGNSSSGNADLFFASSNTASNAIPQSTNPPVASNASAASFFDQPQQASDSFFDDFEQNPASNLTQSYSQESQQQSSNPATSLTQAYDPNTYGSYDNNQQQTQQSQAVEGGEQQYDQSQWIQFDPNQHYYYDDQGQVHYYDPNTNQEYDMSQYGYDQQGQTYDYQYDPQYADYYAQQGYDPNAYTTADAAAGDNTGIADPQQQQQAYAPVQDNYDPNAYAPTTVAHQPSQSATTVPPTAAMTGQNYYNPTDYATPQPKEVQHQQSYQPQSYAPVTNTVAEVPAQVQSEQTIDTQHYTTEQQDPYGMQNYAPVDTSADASQQQLDYGYQSYDPNTIATTKTTVDNAITDLRQPQYEQDAYAPVDVNNNNYSQIQADFEAEDLQQYQAPPPTRDVGPPPSGPPKNVLSPPPPPKQVTSSVAQDFIPPPPKSTIISPPPQTNTPSTLISHKDSFDVNDVPEQSQQQHEVPEEDLNDLDDLVLGGSNNQHQEQVSDKIDLLMETTDDYSSSQKTTDNLEHFDKQSGDVIDDRSIVTSTTEDQKVPGNEVKAESVVFASELSPEIKDKAITDSVLEPQAEEQKEKEKPTVVSTTEAGTYLPGQQSEESKQIPQSHAPDQSEQIISNEPDHSVSYDFNYGYEPNNQPAENTYESDKVIGFESHPVTDYETQHTSAYEPQQASADETKQTSAYEPDQTLNYESEQVVSYEPITNYDPQQQATDYEPQQTTNYEPQQSSGYESQQTTSYEPQQLTSYEPEQSTSYEPYESTGYESQSINAYDPSSATAVATGSYEPQQYGGYEPTTTTPIYSAPPVASQSMTSPPPPPREGSVKSVASPPPPMQQNYPQRTNSITEPDRRHHSSSPFAGYYGNNYSNPIMERSATVPPPMTERMASPRPQLIPCPDRLCEGENKPKAKFCCECGRPLAGISRSTTPSATSPSAYNNNLEGFSPMSTAVFGAIAEPIQRTAMDDKKDAMIASLKQFIDNSVIIQNDLDDQEKRKRALAYVGTRLESFDNNDQSKALLWRVVKSMLEDQESVLGDGGELDKSLIALISSSSENGIDGTTKEHLDQLEAFLIKGDRVGACQFANEHDMWAHSLIIATSMKNDNNGLFKKTVTQFIQRELFSSTTELVPQVPADKKALRMLYSVFNGAGADAVCEYVKTSFNSEAVYTEETLQGWQSALSLILANRSANDQTSIQGLGDQLKFINKNNEARLCYLLSPDVSGLDNNKLIGDDIYTDLDALYLVELYEFASKASIQQDFKLILAWWLTELGFTEESKKYVDSITGKIDSSALENLKQIGDVSHTTTNESENVTSLLNKESFDALIGSIEEKVNSQANYSTNNYATTSYGYGGQDYNNNQTHDYTGQEAAGDSLQQDGYNYGYGYGGGYTESADTTVPAVSVPAAVTSPFGKPKGIQSPFQANVQPVSSPFGIQNRSPAVASTAVTSPFGQSTAINTTENENNNNSAWWGGSDANQTEDLQNTYEPYQSETNTNTSYQPDAYTPVNTTAAPAETPKMASWDDDDDLGFGNSKPKKKLDDDTDIKTTDSTVKEKPNEVDSKKDKENTEKATGGGGGWGLFSIFTRKEKEQNADEKKAVKANLGEESSFYYDEKEKRWVNKLNDTKPAVAAVPPPPKAATPQPPAASPMAPPLAGLKPSSMPPPRINSAPNMPPISVGGSTSGGVPNAAPPSFNTPPASRRAAGGVRKPMRSRYVDVFNTDQK</sequence>
<protein>
    <recommendedName>
        <fullName evidence="4">COPII coat assembly protein SEC16</fullName>
    </recommendedName>
    <alternativeName>
        <fullName evidence="3">COPII coat assembly protein sec16</fullName>
    </alternativeName>
    <alternativeName>
        <fullName evidence="9 10">protein transport protein SEC16</fullName>
    </alternativeName>
</protein>
<feature type="region of interest" description="Disordered" evidence="11">
    <location>
        <begin position="276"/>
        <end position="331"/>
    </location>
</feature>
<evidence type="ECO:0000256" key="10">
    <source>
        <dbReference type="ARBA" id="ARBA00030878"/>
    </source>
</evidence>
<evidence type="ECO:0000256" key="3">
    <source>
        <dbReference type="ARBA" id="ARBA00020746"/>
    </source>
</evidence>